<dbReference type="STRING" id="34508.A0A4U5PCX9"/>
<evidence type="ECO:0000259" key="4">
    <source>
        <dbReference type="Pfam" id="PF17406"/>
    </source>
</evidence>
<dbReference type="GO" id="GO:0006364">
    <property type="term" value="P:rRNA processing"/>
    <property type="evidence" value="ECO:0007669"/>
    <property type="project" value="TreeGrafter"/>
</dbReference>
<dbReference type="Pfam" id="PF17405">
    <property type="entry name" value="Nrap_D4"/>
    <property type="match status" value="1"/>
</dbReference>
<keyword evidence="1" id="KW-0694">RNA-binding</keyword>
<feature type="domain" description="Nrap protein" evidence="3">
    <location>
        <begin position="87"/>
        <end position="274"/>
    </location>
</feature>
<dbReference type="EMBL" id="AZBU02000002">
    <property type="protein sequence ID" value="TKR94170.1"/>
    <property type="molecule type" value="Genomic_DNA"/>
</dbReference>
<evidence type="ECO:0000259" key="3">
    <source>
        <dbReference type="Pfam" id="PF17405"/>
    </source>
</evidence>
<dbReference type="GO" id="GO:0006409">
    <property type="term" value="P:tRNA export from nucleus"/>
    <property type="evidence" value="ECO:0007669"/>
    <property type="project" value="TreeGrafter"/>
</dbReference>
<evidence type="ECO:0000256" key="1">
    <source>
        <dbReference type="RuleBase" id="RU364032"/>
    </source>
</evidence>
<feature type="domain" description="Nrap protein" evidence="4">
    <location>
        <begin position="279"/>
        <end position="428"/>
    </location>
</feature>
<proteinExistence type="inferred from homology"/>
<protein>
    <recommendedName>
        <fullName evidence="1">Nucleolar protein 6</fullName>
    </recommendedName>
</protein>
<keyword evidence="1" id="KW-0539">Nucleus</keyword>
<comment type="subcellular location">
    <subcellularLocation>
        <location evidence="1">Nucleus</location>
        <location evidence="1">Nucleolus</location>
    </subcellularLocation>
</comment>
<evidence type="ECO:0000313" key="6">
    <source>
        <dbReference type="Proteomes" id="UP000298663"/>
    </source>
</evidence>
<dbReference type="PANTHER" id="PTHR17972">
    <property type="entry name" value="NUCLEOLAR RNA-ASSOCIATED PROTEIN"/>
    <property type="match status" value="1"/>
</dbReference>
<comment type="similarity">
    <text evidence="1">Belongs to the NRAP family.</text>
</comment>
<accession>A0A4U5PCX9</accession>
<dbReference type="AlphaFoldDB" id="A0A4U5PCX9"/>
<dbReference type="GO" id="GO:0003723">
    <property type="term" value="F:RNA binding"/>
    <property type="evidence" value="ECO:0007669"/>
    <property type="project" value="UniProtKB-KW"/>
</dbReference>
<dbReference type="Pfam" id="PF17406">
    <property type="entry name" value="Nrap_D5"/>
    <property type="match status" value="1"/>
</dbReference>
<comment type="caution">
    <text evidence="5">The sequence shown here is derived from an EMBL/GenBank/DDBJ whole genome shotgun (WGS) entry which is preliminary data.</text>
</comment>
<feature type="domain" description="Nrap protein" evidence="2">
    <location>
        <begin position="3"/>
        <end position="69"/>
    </location>
</feature>
<dbReference type="Pfam" id="PF17404">
    <property type="entry name" value="Nrap_D3"/>
    <property type="match status" value="1"/>
</dbReference>
<dbReference type="GO" id="GO:0032545">
    <property type="term" value="C:CURI complex"/>
    <property type="evidence" value="ECO:0007669"/>
    <property type="project" value="TreeGrafter"/>
</dbReference>
<dbReference type="GO" id="GO:0034456">
    <property type="term" value="C:UTP-C complex"/>
    <property type="evidence" value="ECO:0007669"/>
    <property type="project" value="TreeGrafter"/>
</dbReference>
<reference evidence="5 6" key="1">
    <citation type="journal article" date="2015" name="Genome Biol.">
        <title>Comparative genomics of Steinernema reveals deeply conserved gene regulatory networks.</title>
        <authorList>
            <person name="Dillman A.R."/>
            <person name="Macchietto M."/>
            <person name="Porter C.F."/>
            <person name="Rogers A."/>
            <person name="Williams B."/>
            <person name="Antoshechkin I."/>
            <person name="Lee M.M."/>
            <person name="Goodwin Z."/>
            <person name="Lu X."/>
            <person name="Lewis E.E."/>
            <person name="Goodrich-Blair H."/>
            <person name="Stock S.P."/>
            <person name="Adams B.J."/>
            <person name="Sternberg P.W."/>
            <person name="Mortazavi A."/>
        </authorList>
    </citation>
    <scope>NUCLEOTIDE SEQUENCE [LARGE SCALE GENOMIC DNA]</scope>
    <source>
        <strain evidence="5 6">ALL</strain>
    </source>
</reference>
<sequence>MWEESGRPLTRGPVANSAEGFEFQKFWGKRSQLRKFADNTICEAVVWAEDADSTIPVSALRYVLEKHFDLPEAATLNSVLPANLLADPAHFDKINQAYDQLSKHLRNAKNLPLCVSNITPVSPCLRKTDPFPPVAGIPAGAPTTDESKTFALPDILKDTVALTPSVDVKITLEKSGRWADDIPAIAKLKTAFYIEIGRALREQFSLRCYPQKERLFIIMEKSIVFALEIVCPKEITILKKVAGKKEGIPKDSAASRQLEKETVYRPQMCSSLTSTSNQFASFGETCQLVRQWISSQYLLDQFDPIVIELLVAHVYLNPIGFAPPLTAYKGFVHFLHLLVDQNWLMKPLFVDFTKSWTYEDIHVLNQNFLKMRAVLPPVVIITPDNAIGSRFTRGLPQPVVLKRMIALAKHALNMIFASDSGANLASFFHSTTSAYDAVISIDSKHIAERLRKKPKNSPRALSLCSRLSISTPWRCSWAR</sequence>
<keyword evidence="6" id="KW-1185">Reference proteome</keyword>
<evidence type="ECO:0000259" key="2">
    <source>
        <dbReference type="Pfam" id="PF17404"/>
    </source>
</evidence>
<organism evidence="5 6">
    <name type="scientific">Steinernema carpocapsae</name>
    <name type="common">Entomopathogenic nematode</name>
    <dbReference type="NCBI Taxonomy" id="34508"/>
    <lineage>
        <taxon>Eukaryota</taxon>
        <taxon>Metazoa</taxon>
        <taxon>Ecdysozoa</taxon>
        <taxon>Nematoda</taxon>
        <taxon>Chromadorea</taxon>
        <taxon>Rhabditida</taxon>
        <taxon>Tylenchina</taxon>
        <taxon>Panagrolaimomorpha</taxon>
        <taxon>Strongyloidoidea</taxon>
        <taxon>Steinernematidae</taxon>
        <taxon>Steinernema</taxon>
    </lineage>
</organism>
<gene>
    <name evidence="5" type="ORF">L596_008494</name>
</gene>
<dbReference type="PANTHER" id="PTHR17972:SF0">
    <property type="entry name" value="NUCLEOLAR PROTEIN 6"/>
    <property type="match status" value="1"/>
</dbReference>
<name>A0A4U5PCX9_STECR</name>
<dbReference type="InterPro" id="IPR035370">
    <property type="entry name" value="Nrap_D5"/>
</dbReference>
<dbReference type="InterPro" id="IPR035368">
    <property type="entry name" value="Nrap_D3"/>
</dbReference>
<dbReference type="InterPro" id="IPR005554">
    <property type="entry name" value="NOL6/Upt22"/>
</dbReference>
<dbReference type="Proteomes" id="UP000298663">
    <property type="component" value="Unassembled WGS sequence"/>
</dbReference>
<reference evidence="5 6" key="2">
    <citation type="journal article" date="2019" name="G3 (Bethesda)">
        <title>Hybrid Assembly of the Genome of the Entomopathogenic Nematode Steinernema carpocapsae Identifies the X-Chromosome.</title>
        <authorList>
            <person name="Serra L."/>
            <person name="Macchietto M."/>
            <person name="Macias-Munoz A."/>
            <person name="McGill C.J."/>
            <person name="Rodriguez I.M."/>
            <person name="Rodriguez B."/>
            <person name="Murad R."/>
            <person name="Mortazavi A."/>
        </authorList>
    </citation>
    <scope>NUCLEOTIDE SEQUENCE [LARGE SCALE GENOMIC DNA]</scope>
    <source>
        <strain evidence="5 6">ALL</strain>
    </source>
</reference>
<dbReference type="InterPro" id="IPR035369">
    <property type="entry name" value="Nrap_D4"/>
</dbReference>
<dbReference type="GO" id="GO:0032040">
    <property type="term" value="C:small-subunit processome"/>
    <property type="evidence" value="ECO:0007669"/>
    <property type="project" value="TreeGrafter"/>
</dbReference>
<evidence type="ECO:0000313" key="5">
    <source>
        <dbReference type="EMBL" id="TKR94170.1"/>
    </source>
</evidence>
<dbReference type="OrthoDB" id="10251401at2759"/>